<dbReference type="Pfam" id="PF01245">
    <property type="entry name" value="Ribosomal_L19"/>
    <property type="match status" value="1"/>
</dbReference>
<dbReference type="AlphaFoldDB" id="A0A1G2CVC8"/>
<keyword evidence="3 4" id="KW-0687">Ribonucleoprotein</keyword>
<dbReference type="Proteomes" id="UP000178841">
    <property type="component" value="Unassembled WGS sequence"/>
</dbReference>
<sequence length="137" mass="15510">MAIKFSPVDTKERTKVFFESGDSIRVWSKILEKGKTRLQAFEGLVLSRKHGQEAGATFTVRRVASGVGVERIFPLYSPNIDKIELVKKSKTRKSKLYYVREKAAKEIRRKMKQTRVVVNKDGVSVVKESVPEPEVAG</sequence>
<evidence type="ECO:0000313" key="6">
    <source>
        <dbReference type="Proteomes" id="UP000178841"/>
    </source>
</evidence>
<keyword evidence="2 5" id="KW-0689">Ribosomal protein</keyword>
<dbReference type="NCBIfam" id="TIGR01024">
    <property type="entry name" value="rplS_bact"/>
    <property type="match status" value="1"/>
</dbReference>
<reference evidence="5 6" key="1">
    <citation type="journal article" date="2016" name="Nat. Commun.">
        <title>Thousands of microbial genomes shed light on interconnected biogeochemical processes in an aquifer system.</title>
        <authorList>
            <person name="Anantharaman K."/>
            <person name="Brown C.T."/>
            <person name="Hug L.A."/>
            <person name="Sharon I."/>
            <person name="Castelle C.J."/>
            <person name="Probst A.J."/>
            <person name="Thomas B.C."/>
            <person name="Singh A."/>
            <person name="Wilkins M.J."/>
            <person name="Karaoz U."/>
            <person name="Brodie E.L."/>
            <person name="Williams K.H."/>
            <person name="Hubbard S.S."/>
            <person name="Banfield J.F."/>
        </authorList>
    </citation>
    <scope>NUCLEOTIDE SEQUENCE [LARGE SCALE GENOMIC DNA]</scope>
</reference>
<dbReference type="PANTHER" id="PTHR15680:SF9">
    <property type="entry name" value="LARGE RIBOSOMAL SUBUNIT PROTEIN BL19M"/>
    <property type="match status" value="1"/>
</dbReference>
<organism evidence="5 6">
    <name type="scientific">Candidatus Lloydbacteria bacterium RIFCSPHIGHO2_01_FULL_41_20</name>
    <dbReference type="NCBI Taxonomy" id="1798657"/>
    <lineage>
        <taxon>Bacteria</taxon>
        <taxon>Candidatus Lloydiibacteriota</taxon>
    </lineage>
</organism>
<accession>A0A1G2CVC8</accession>
<evidence type="ECO:0000256" key="1">
    <source>
        <dbReference type="ARBA" id="ARBA00005781"/>
    </source>
</evidence>
<dbReference type="InterPro" id="IPR008991">
    <property type="entry name" value="Translation_prot_SH3-like_sf"/>
</dbReference>
<evidence type="ECO:0000256" key="4">
    <source>
        <dbReference type="RuleBase" id="RU000559"/>
    </source>
</evidence>
<dbReference type="GO" id="GO:0006412">
    <property type="term" value="P:translation"/>
    <property type="evidence" value="ECO:0007669"/>
    <property type="project" value="InterPro"/>
</dbReference>
<dbReference type="PRINTS" id="PR00061">
    <property type="entry name" value="RIBOSOMALL19"/>
</dbReference>
<dbReference type="GO" id="GO:0022625">
    <property type="term" value="C:cytosolic large ribosomal subunit"/>
    <property type="evidence" value="ECO:0007669"/>
    <property type="project" value="TreeGrafter"/>
</dbReference>
<comment type="function">
    <text evidence="4">This protein is located at the 30S-50S ribosomal subunit interface and may play a role in the structure and function of the aminoacyl-tRNA binding site.</text>
</comment>
<dbReference type="Gene3D" id="2.30.30.790">
    <property type="match status" value="1"/>
</dbReference>
<comment type="similarity">
    <text evidence="1 4">Belongs to the bacterial ribosomal protein bL19 family.</text>
</comment>
<gene>
    <name evidence="5" type="ORF">A2648_01775</name>
</gene>
<dbReference type="EMBL" id="MHLH01000006">
    <property type="protein sequence ID" value="OGZ04448.1"/>
    <property type="molecule type" value="Genomic_DNA"/>
</dbReference>
<dbReference type="SUPFAM" id="SSF50104">
    <property type="entry name" value="Translation proteins SH3-like domain"/>
    <property type="match status" value="1"/>
</dbReference>
<evidence type="ECO:0000313" key="5">
    <source>
        <dbReference type="EMBL" id="OGZ04448.1"/>
    </source>
</evidence>
<evidence type="ECO:0000256" key="3">
    <source>
        <dbReference type="ARBA" id="ARBA00023274"/>
    </source>
</evidence>
<dbReference type="InterPro" id="IPR001857">
    <property type="entry name" value="Ribosomal_bL19"/>
</dbReference>
<name>A0A1G2CVC8_9BACT</name>
<dbReference type="GO" id="GO:0003735">
    <property type="term" value="F:structural constituent of ribosome"/>
    <property type="evidence" value="ECO:0007669"/>
    <property type="project" value="InterPro"/>
</dbReference>
<protein>
    <recommendedName>
        <fullName evidence="4">50S ribosomal protein L19</fullName>
    </recommendedName>
</protein>
<dbReference type="PIRSF" id="PIRSF002191">
    <property type="entry name" value="Ribosomal_L19"/>
    <property type="match status" value="1"/>
</dbReference>
<comment type="caution">
    <text evidence="5">The sequence shown here is derived from an EMBL/GenBank/DDBJ whole genome shotgun (WGS) entry which is preliminary data.</text>
</comment>
<dbReference type="STRING" id="1798657.A2648_01775"/>
<evidence type="ECO:0000256" key="2">
    <source>
        <dbReference type="ARBA" id="ARBA00022980"/>
    </source>
</evidence>
<proteinExistence type="inferred from homology"/>
<dbReference type="InterPro" id="IPR038657">
    <property type="entry name" value="Ribosomal_bL19_sf"/>
</dbReference>
<dbReference type="PANTHER" id="PTHR15680">
    <property type="entry name" value="RIBOSOMAL PROTEIN L19"/>
    <property type="match status" value="1"/>
</dbReference>